<evidence type="ECO:0000259" key="14">
    <source>
        <dbReference type="Pfam" id="PF07522"/>
    </source>
</evidence>
<keyword evidence="5" id="KW-0227">DNA damage</keyword>
<evidence type="ECO:0000256" key="10">
    <source>
        <dbReference type="ARBA" id="ARBA00023242"/>
    </source>
</evidence>
<proteinExistence type="inferred from homology"/>
<evidence type="ECO:0000256" key="11">
    <source>
        <dbReference type="ARBA" id="ARBA00039759"/>
    </source>
</evidence>
<keyword evidence="6" id="KW-0378">Hydrolase</keyword>
<evidence type="ECO:0000256" key="2">
    <source>
        <dbReference type="ARBA" id="ARBA00010304"/>
    </source>
</evidence>
<feature type="region of interest" description="Disordered" evidence="13">
    <location>
        <begin position="429"/>
        <end position="514"/>
    </location>
</feature>
<dbReference type="GO" id="GO:0036297">
    <property type="term" value="P:interstrand cross-link repair"/>
    <property type="evidence" value="ECO:0007669"/>
    <property type="project" value="TreeGrafter"/>
</dbReference>
<evidence type="ECO:0000313" key="16">
    <source>
        <dbReference type="Proteomes" id="UP001161017"/>
    </source>
</evidence>
<evidence type="ECO:0000256" key="9">
    <source>
        <dbReference type="ARBA" id="ARBA00023204"/>
    </source>
</evidence>
<keyword evidence="8" id="KW-0233">DNA recombination</keyword>
<feature type="compositionally biased region" description="Basic and acidic residues" evidence="13">
    <location>
        <begin position="453"/>
        <end position="464"/>
    </location>
</feature>
<comment type="subcellular location">
    <subcellularLocation>
        <location evidence="1">Nucleus</location>
    </subcellularLocation>
</comment>
<dbReference type="GO" id="GO:0006310">
    <property type="term" value="P:DNA recombination"/>
    <property type="evidence" value="ECO:0007669"/>
    <property type="project" value="UniProtKB-KW"/>
</dbReference>
<feature type="compositionally biased region" description="Polar residues" evidence="13">
    <location>
        <begin position="504"/>
        <end position="514"/>
    </location>
</feature>
<dbReference type="GO" id="GO:0006303">
    <property type="term" value="P:double-strand break repair via nonhomologous end joining"/>
    <property type="evidence" value="ECO:0007669"/>
    <property type="project" value="TreeGrafter"/>
</dbReference>
<dbReference type="AlphaFoldDB" id="A0AA43QPN8"/>
<dbReference type="InterPro" id="IPR011084">
    <property type="entry name" value="DRMBL"/>
</dbReference>
<comment type="similarity">
    <text evidence="2">Belongs to the DNA repair metallo-beta-lactamase (DRMBL) family.</text>
</comment>
<evidence type="ECO:0000256" key="4">
    <source>
        <dbReference type="ARBA" id="ARBA00022759"/>
    </source>
</evidence>
<protein>
    <recommendedName>
        <fullName evidence="11">Protein artemis</fullName>
    </recommendedName>
    <alternativeName>
        <fullName evidence="12">DNA cross-link repair 1C protein</fullName>
    </alternativeName>
</protein>
<dbReference type="EMBL" id="JAPUFD010000011">
    <property type="protein sequence ID" value="MDI1490300.1"/>
    <property type="molecule type" value="Genomic_DNA"/>
</dbReference>
<dbReference type="GO" id="GO:0003684">
    <property type="term" value="F:damaged DNA binding"/>
    <property type="evidence" value="ECO:0007669"/>
    <property type="project" value="TreeGrafter"/>
</dbReference>
<dbReference type="InterPro" id="IPR036866">
    <property type="entry name" value="RibonucZ/Hydroxyglut_hydro"/>
</dbReference>
<dbReference type="GO" id="GO:0000723">
    <property type="term" value="P:telomere maintenance"/>
    <property type="evidence" value="ECO:0007669"/>
    <property type="project" value="TreeGrafter"/>
</dbReference>
<name>A0AA43QPN8_9LECA</name>
<dbReference type="Pfam" id="PF07522">
    <property type="entry name" value="DRMBL"/>
    <property type="match status" value="1"/>
</dbReference>
<dbReference type="GO" id="GO:0004519">
    <property type="term" value="F:endonuclease activity"/>
    <property type="evidence" value="ECO:0007669"/>
    <property type="project" value="UniProtKB-KW"/>
</dbReference>
<keyword evidence="7" id="KW-0269">Exonuclease</keyword>
<evidence type="ECO:0000256" key="5">
    <source>
        <dbReference type="ARBA" id="ARBA00022763"/>
    </source>
</evidence>
<reference evidence="15" key="1">
    <citation type="journal article" date="2023" name="Genome Biol. Evol.">
        <title>First Whole Genome Sequence and Flow Cytometry Genome Size Data for the Lichen-Forming Fungus Ramalina farinacea (Ascomycota).</title>
        <authorList>
            <person name="Llewellyn T."/>
            <person name="Mian S."/>
            <person name="Hill R."/>
            <person name="Leitch I.J."/>
            <person name="Gaya E."/>
        </authorList>
    </citation>
    <scope>NUCLEOTIDE SEQUENCE</scope>
    <source>
        <strain evidence="15">LIQ254RAFAR</strain>
    </source>
</reference>
<dbReference type="PANTHER" id="PTHR23240">
    <property type="entry name" value="DNA CROSS-LINK REPAIR PROTEIN PSO2/SNM1-RELATED"/>
    <property type="match status" value="1"/>
</dbReference>
<dbReference type="SUPFAM" id="SSF56281">
    <property type="entry name" value="Metallo-hydrolase/oxidoreductase"/>
    <property type="match status" value="1"/>
</dbReference>
<feature type="region of interest" description="Disordered" evidence="13">
    <location>
        <begin position="365"/>
        <end position="417"/>
    </location>
</feature>
<evidence type="ECO:0000256" key="8">
    <source>
        <dbReference type="ARBA" id="ARBA00023172"/>
    </source>
</evidence>
<keyword evidence="9" id="KW-0234">DNA repair</keyword>
<evidence type="ECO:0000256" key="3">
    <source>
        <dbReference type="ARBA" id="ARBA00022722"/>
    </source>
</evidence>
<evidence type="ECO:0000256" key="12">
    <source>
        <dbReference type="ARBA" id="ARBA00042677"/>
    </source>
</evidence>
<keyword evidence="16" id="KW-1185">Reference proteome</keyword>
<feature type="compositionally biased region" description="Basic residues" evidence="13">
    <location>
        <begin position="442"/>
        <end position="452"/>
    </location>
</feature>
<accession>A0AA43QPN8</accession>
<gene>
    <name evidence="15" type="ORF">OHK93_001500</name>
</gene>
<keyword evidence="4" id="KW-0255">Endonuclease</keyword>
<dbReference type="GO" id="GO:0005634">
    <property type="term" value="C:nucleus"/>
    <property type="evidence" value="ECO:0007669"/>
    <property type="project" value="UniProtKB-SubCell"/>
</dbReference>
<dbReference type="Proteomes" id="UP001161017">
    <property type="component" value="Unassembled WGS sequence"/>
</dbReference>
<dbReference type="PANTHER" id="PTHR23240:SF8">
    <property type="entry name" value="PROTEIN ARTEMIS"/>
    <property type="match status" value="1"/>
</dbReference>
<evidence type="ECO:0000256" key="6">
    <source>
        <dbReference type="ARBA" id="ARBA00022801"/>
    </source>
</evidence>
<evidence type="ECO:0000313" key="15">
    <source>
        <dbReference type="EMBL" id="MDI1490300.1"/>
    </source>
</evidence>
<feature type="domain" description="DNA repair metallo-beta-lactamase" evidence="14">
    <location>
        <begin position="296"/>
        <end position="324"/>
    </location>
</feature>
<dbReference type="GO" id="GO:0035312">
    <property type="term" value="F:5'-3' DNA exonuclease activity"/>
    <property type="evidence" value="ECO:0007669"/>
    <property type="project" value="TreeGrafter"/>
</dbReference>
<feature type="compositionally biased region" description="Basic and acidic residues" evidence="13">
    <location>
        <begin position="490"/>
        <end position="503"/>
    </location>
</feature>
<comment type="caution">
    <text evidence="15">The sequence shown here is derived from an EMBL/GenBank/DDBJ whole genome shotgun (WGS) entry which is preliminary data.</text>
</comment>
<keyword evidence="3" id="KW-0540">Nuclease</keyword>
<evidence type="ECO:0000256" key="13">
    <source>
        <dbReference type="SAM" id="MobiDB-lite"/>
    </source>
</evidence>
<dbReference type="Gene3D" id="3.60.15.10">
    <property type="entry name" value="Ribonuclease Z/Hydroxyacylglutathione hydrolase-like"/>
    <property type="match status" value="1"/>
</dbReference>
<sequence length="575" mass="63561">MNFAKGILERRQQHYKHLRKVLVTIPLNTPTDIELKPHYSIRVTLLDANHCSGAVMFLIQDSVKAILYTGDIRSEPWWVETLLRNPVIIPFAQGLKRLDKIYLDTTFATNNDTYRKFPTKAEGIAELLQRTAKYPPTTVFHFHAWTPVRLHSCEHGTGCPALNSTDTVFIVPIINRSHAGEVVPELGAGGGGADFSPTEEIDMSDREAVERLIHICKTSIPSPKRQATTIEIIRTASADGKSIRFKHENFSEDEDIKLPDVARNLAYSMTKGSSQAGQAVAHDTLHEPLPKRIVFPYSRHSSYDELCHLVESLRPGDIYPCTTEDEAWSSGTQVQTLFGSFCTGPVFAYDVGMSLLQRENQILRGQKRRRESASPAGSIDSGEGSALAEGCLDGASIRQSTDTPKSLPPSPTRNLRDVRESLLGYLDRAEQSHEITPSHCKGSLRTKQKQKSLKQELNQERESSRSFFGTPHSPIEISDDEAEEPAATAAKDEHLPQDAEDSSHSTTPAAESQTTVLTLSDAAFDSQASALNTIGATALWRRKEAYKGAKSPHELGTDSKSTAIFCVNRSDELEL</sequence>
<organism evidence="15 16">
    <name type="scientific">Ramalina farinacea</name>
    <dbReference type="NCBI Taxonomy" id="258253"/>
    <lineage>
        <taxon>Eukaryota</taxon>
        <taxon>Fungi</taxon>
        <taxon>Dikarya</taxon>
        <taxon>Ascomycota</taxon>
        <taxon>Pezizomycotina</taxon>
        <taxon>Lecanoromycetes</taxon>
        <taxon>OSLEUM clade</taxon>
        <taxon>Lecanoromycetidae</taxon>
        <taxon>Lecanorales</taxon>
        <taxon>Lecanorineae</taxon>
        <taxon>Ramalinaceae</taxon>
        <taxon>Ramalina</taxon>
    </lineage>
</organism>
<evidence type="ECO:0000256" key="1">
    <source>
        <dbReference type="ARBA" id="ARBA00004123"/>
    </source>
</evidence>
<evidence type="ECO:0000256" key="7">
    <source>
        <dbReference type="ARBA" id="ARBA00022839"/>
    </source>
</evidence>
<keyword evidence="10" id="KW-0539">Nucleus</keyword>